<protein>
    <submittedName>
        <fullName evidence="1">Uncharacterized protein</fullName>
    </submittedName>
</protein>
<dbReference type="STRING" id="388467.A19Y_2424"/>
<name>A0A073CGE1_PLAA1</name>
<dbReference type="PATRIC" id="fig|388467.6.peg.2370"/>
<organism evidence="1 2">
    <name type="scientific">Planktothrix agardhii (strain NIVA-CYA 126/8)</name>
    <dbReference type="NCBI Taxonomy" id="388467"/>
    <lineage>
        <taxon>Bacteria</taxon>
        <taxon>Bacillati</taxon>
        <taxon>Cyanobacteriota</taxon>
        <taxon>Cyanophyceae</taxon>
        <taxon>Oscillatoriophycideae</taxon>
        <taxon>Oscillatoriales</taxon>
        <taxon>Microcoleaceae</taxon>
        <taxon>Planktothrix</taxon>
    </lineage>
</organism>
<accession>A0A073CGE1</accession>
<reference evidence="1 2" key="1">
    <citation type="journal article" date="2014" name="Appl. Environ. Microbiol.">
        <title>Elucidation of insertion elements encoded on plasmids and in vitro construction of shuttle vectors from the toxic cyanobacterium Planktothrix.</title>
        <authorList>
            <person name="Christiansen G."/>
            <person name="Goesmann A."/>
            <person name="Kurmayer R."/>
        </authorList>
    </citation>
    <scope>NUCLEOTIDE SEQUENCE [LARGE SCALE GENOMIC DNA]</scope>
    <source>
        <strain evidence="1 2">NIVA-CYA 126/8</strain>
    </source>
</reference>
<dbReference type="eggNOG" id="ENOG50332YF">
    <property type="taxonomic scope" value="Bacteria"/>
</dbReference>
<dbReference type="EMBL" id="CM002803">
    <property type="protein sequence ID" value="KEI67339.1"/>
    <property type="molecule type" value="Genomic_DNA"/>
</dbReference>
<dbReference type="RefSeq" id="WP_026796555.1">
    <property type="nucleotide sequence ID" value="NZ_CM002803.1"/>
</dbReference>
<evidence type="ECO:0000313" key="2">
    <source>
        <dbReference type="Proteomes" id="UP000027395"/>
    </source>
</evidence>
<dbReference type="GeneID" id="77289099"/>
<gene>
    <name evidence="1" type="ORF">A19Y_2424</name>
</gene>
<dbReference type="Proteomes" id="UP000027395">
    <property type="component" value="Chromosome"/>
</dbReference>
<evidence type="ECO:0000313" key="1">
    <source>
        <dbReference type="EMBL" id="KEI67339.1"/>
    </source>
</evidence>
<sequence>MEAITIKVDNEVAKLYQEADSNKQEKAIWVCSLILKELLKPSDFDEIVKQVREEAKVNGLTPEILAELLEDE</sequence>
<keyword evidence="2" id="KW-1185">Reference proteome</keyword>
<proteinExistence type="predicted"/>
<dbReference type="AlphaFoldDB" id="A0A073CGE1"/>
<dbReference type="HOGENOM" id="CLU_177503_2_1_3"/>